<feature type="region of interest" description="Disordered" evidence="1">
    <location>
        <begin position="160"/>
        <end position="211"/>
    </location>
</feature>
<feature type="region of interest" description="Disordered" evidence="1">
    <location>
        <begin position="414"/>
        <end position="439"/>
    </location>
</feature>
<evidence type="ECO:0000313" key="4">
    <source>
        <dbReference type="Proteomes" id="UP001620295"/>
    </source>
</evidence>
<dbReference type="InterPro" id="IPR018391">
    <property type="entry name" value="PQQ_b-propeller_rpt"/>
</dbReference>
<dbReference type="EMBL" id="JBJDQH010000001">
    <property type="protein sequence ID" value="MFK4263506.1"/>
    <property type="molecule type" value="Genomic_DNA"/>
</dbReference>
<dbReference type="InterPro" id="IPR015943">
    <property type="entry name" value="WD40/YVTN_repeat-like_dom_sf"/>
</dbReference>
<dbReference type="PANTHER" id="PTHR34512:SF30">
    <property type="entry name" value="OUTER MEMBRANE PROTEIN ASSEMBLY FACTOR BAMB"/>
    <property type="match status" value="1"/>
</dbReference>
<evidence type="ECO:0000256" key="1">
    <source>
        <dbReference type="SAM" id="MobiDB-lite"/>
    </source>
</evidence>
<name>A0ABW8LC59_9ACTN</name>
<sequence length="804" mass="83995">MHTLHNADPRHLGPFRMLARLGETESGVRLLGRRVDTGPTVEVTLVRAALADDQRLRARLRRDVAASRAAAGRWVRPVEDTELDASAPWVAHPYVPAVPLTEVVRAAPRGLAEDDVRALGAALAEALERVHAAGMVHGGISADAVLVAGDGPRLTGFHHARLPRQGAGGGREAGERENGGGGAAGGADAYDSDTGRFAGPAPFLSPEQARGRAPVPASDVFSLGAVLAYAASGRPPFGDDAPPQVLYRIAAEPPALGHLSDSLARILTSCLEKDPAGRPEAAALRAAFGGSDPAAPPPPPRLPSAVVARLARDAARALVLEEPGAVPGPDAEAPPGAPAEPAAEGEAFPDDDVFTAPTRGEGRNRLNPAADPPPSRTAATSRRAVLTTAAAGAAGLLAGGASVAGWVAGRGGLSALTDPGPSRRSATSPAPRPPSGTAPLARWRFDLTDATSVPPLVWRGRLAIITNSQEAVALDLRTGHPSWRRDDLGTDATPEPISRELALVTINNRLVAFNARDGHQRWVESKYSGTGLTFHKMLSVDADGRHAYFTATGTATGSGSSTGSGGSKPPTYVVAYDTRTRRERWRSRLPAAYGDDVGAFPTRRSLVGLGYPGDEVELISLRLSDGHQEWRRRFDGVSAGDKVGISAGRGLLYAARGATLRAVDIDSGKQRWSLDINSYATTKSPLGHPVIRQGPGGKGDVLYVSDGTKLVYAVDPDRGTELWRSALPDDTVWKATPTLSVTDSGRTVLAAVAAGVFALDARTGGVRWRFQESSGELLDEYQVYPAKSSAVVAHGAAVFMLPVE</sequence>
<feature type="region of interest" description="Disordered" evidence="1">
    <location>
        <begin position="323"/>
        <end position="382"/>
    </location>
</feature>
<evidence type="ECO:0000313" key="3">
    <source>
        <dbReference type="EMBL" id="MFK4263506.1"/>
    </source>
</evidence>
<proteinExistence type="predicted"/>
<reference evidence="3 4" key="1">
    <citation type="submission" date="2024-11" db="EMBL/GenBank/DDBJ databases">
        <title>The Natural Products Discovery Center: Release of the First 8490 Sequenced Strains for Exploring Actinobacteria Biosynthetic Diversity.</title>
        <authorList>
            <person name="Kalkreuter E."/>
            <person name="Kautsar S.A."/>
            <person name="Yang D."/>
            <person name="Bader C.D."/>
            <person name="Teijaro C.N."/>
            <person name="Fluegel L."/>
            <person name="Davis C.M."/>
            <person name="Simpson J.R."/>
            <person name="Lauterbach L."/>
            <person name="Steele A.D."/>
            <person name="Gui C."/>
            <person name="Meng S."/>
            <person name="Li G."/>
            <person name="Viehrig K."/>
            <person name="Ye F."/>
            <person name="Su P."/>
            <person name="Kiefer A.F."/>
            <person name="Nichols A."/>
            <person name="Cepeda A.J."/>
            <person name="Yan W."/>
            <person name="Fan B."/>
            <person name="Jiang Y."/>
            <person name="Adhikari A."/>
            <person name="Zheng C.-J."/>
            <person name="Schuster L."/>
            <person name="Cowan T.M."/>
            <person name="Smanski M.J."/>
            <person name="Chevrette M.G."/>
            <person name="De Carvalho L.P.S."/>
            <person name="Shen B."/>
        </authorList>
    </citation>
    <scope>NUCLEOTIDE SEQUENCE [LARGE SCALE GENOMIC DNA]</scope>
    <source>
        <strain evidence="3 4">NPDC020863</strain>
    </source>
</reference>
<dbReference type="Pfam" id="PF00069">
    <property type="entry name" value="Pkinase"/>
    <property type="match status" value="1"/>
</dbReference>
<comment type="caution">
    <text evidence="3">The sequence shown here is derived from an EMBL/GenBank/DDBJ whole genome shotgun (WGS) entry which is preliminary data.</text>
</comment>
<dbReference type="SUPFAM" id="SSF50998">
    <property type="entry name" value="Quinoprotein alcohol dehydrogenase-like"/>
    <property type="match status" value="1"/>
</dbReference>
<accession>A0ABW8LC59</accession>
<dbReference type="Gene3D" id="2.130.10.10">
    <property type="entry name" value="YVTN repeat-like/Quinoprotein amine dehydrogenase"/>
    <property type="match status" value="1"/>
</dbReference>
<dbReference type="Proteomes" id="UP001620295">
    <property type="component" value="Unassembled WGS sequence"/>
</dbReference>
<dbReference type="Gene3D" id="1.10.510.10">
    <property type="entry name" value="Transferase(Phosphotransferase) domain 1"/>
    <property type="match status" value="1"/>
</dbReference>
<gene>
    <name evidence="3" type="ORF">ACI2L5_01005</name>
</gene>
<dbReference type="InterPro" id="IPR000719">
    <property type="entry name" value="Prot_kinase_dom"/>
</dbReference>
<dbReference type="RefSeq" id="WP_404745383.1">
    <property type="nucleotide sequence ID" value="NZ_JBJDQH010000001.1"/>
</dbReference>
<dbReference type="SMART" id="SM00564">
    <property type="entry name" value="PQQ"/>
    <property type="match status" value="5"/>
</dbReference>
<dbReference type="SMART" id="SM00220">
    <property type="entry name" value="S_TKc"/>
    <property type="match status" value="1"/>
</dbReference>
<keyword evidence="4" id="KW-1185">Reference proteome</keyword>
<dbReference type="Gene3D" id="2.140.10.10">
    <property type="entry name" value="Quinoprotein alcohol dehydrogenase-like superfamily"/>
    <property type="match status" value="1"/>
</dbReference>
<dbReference type="PROSITE" id="PS50011">
    <property type="entry name" value="PROTEIN_KINASE_DOM"/>
    <property type="match status" value="1"/>
</dbReference>
<dbReference type="InterPro" id="IPR002372">
    <property type="entry name" value="PQQ_rpt_dom"/>
</dbReference>
<dbReference type="SUPFAM" id="SSF56112">
    <property type="entry name" value="Protein kinase-like (PK-like)"/>
    <property type="match status" value="1"/>
</dbReference>
<dbReference type="PANTHER" id="PTHR34512">
    <property type="entry name" value="CELL SURFACE PROTEIN"/>
    <property type="match status" value="1"/>
</dbReference>
<dbReference type="InterPro" id="IPR011047">
    <property type="entry name" value="Quinoprotein_ADH-like_sf"/>
</dbReference>
<dbReference type="Pfam" id="PF13360">
    <property type="entry name" value="PQQ_2"/>
    <property type="match status" value="2"/>
</dbReference>
<organism evidence="3 4">
    <name type="scientific">Streptomyces milbemycinicus</name>
    <dbReference type="NCBI Taxonomy" id="476552"/>
    <lineage>
        <taxon>Bacteria</taxon>
        <taxon>Bacillati</taxon>
        <taxon>Actinomycetota</taxon>
        <taxon>Actinomycetes</taxon>
        <taxon>Kitasatosporales</taxon>
        <taxon>Streptomycetaceae</taxon>
        <taxon>Streptomyces</taxon>
    </lineage>
</organism>
<feature type="compositionally biased region" description="Low complexity" evidence="1">
    <location>
        <begin position="419"/>
        <end position="429"/>
    </location>
</feature>
<evidence type="ECO:0000259" key="2">
    <source>
        <dbReference type="PROSITE" id="PS50011"/>
    </source>
</evidence>
<feature type="compositionally biased region" description="Low complexity" evidence="1">
    <location>
        <begin position="323"/>
        <end position="346"/>
    </location>
</feature>
<feature type="domain" description="Protein kinase" evidence="2">
    <location>
        <begin position="15"/>
        <end position="295"/>
    </location>
</feature>
<dbReference type="InterPro" id="IPR011009">
    <property type="entry name" value="Kinase-like_dom_sf"/>
</dbReference>
<protein>
    <submittedName>
        <fullName evidence="3">PQQ-binding-like beta-propeller repeat protein</fullName>
    </submittedName>
</protein>